<keyword evidence="8 10" id="KW-0030">Aminoacyl-tRNA synthetase</keyword>
<accession>A0ABV3Z6S8</accession>
<protein>
    <recommendedName>
        <fullName evidence="10">Histidine--tRNA ligase</fullName>
        <ecNumber evidence="10">6.1.1.21</ecNumber>
    </recommendedName>
    <alternativeName>
        <fullName evidence="10">Histidyl-tRNA synthetase</fullName>
        <shortName evidence="10">HisRS</shortName>
    </alternativeName>
</protein>
<dbReference type="PANTHER" id="PTHR11476:SF7">
    <property type="entry name" value="HISTIDINE--TRNA LIGASE"/>
    <property type="match status" value="1"/>
</dbReference>
<feature type="domain" description="Aminoacyl-transfer RNA synthetases class-II family profile" evidence="11">
    <location>
        <begin position="30"/>
        <end position="374"/>
    </location>
</feature>
<dbReference type="CDD" id="cd00859">
    <property type="entry name" value="HisRS_anticodon"/>
    <property type="match status" value="1"/>
</dbReference>
<dbReference type="RefSeq" id="WP_369313081.1">
    <property type="nucleotide sequence ID" value="NZ_JBEHZE010000001.1"/>
</dbReference>
<keyword evidence="4 10" id="KW-0436">Ligase</keyword>
<dbReference type="PIRSF" id="PIRSF001549">
    <property type="entry name" value="His-tRNA_synth"/>
    <property type="match status" value="1"/>
</dbReference>
<organism evidence="12 13">
    <name type="scientific">Hyphococcus lacteus</name>
    <dbReference type="NCBI Taxonomy" id="3143536"/>
    <lineage>
        <taxon>Bacteria</taxon>
        <taxon>Pseudomonadati</taxon>
        <taxon>Pseudomonadota</taxon>
        <taxon>Alphaproteobacteria</taxon>
        <taxon>Parvularculales</taxon>
        <taxon>Parvularculaceae</taxon>
        <taxon>Hyphococcus</taxon>
    </lineage>
</organism>
<dbReference type="Proteomes" id="UP001560685">
    <property type="component" value="Unassembled WGS sequence"/>
</dbReference>
<dbReference type="Pfam" id="PF03129">
    <property type="entry name" value="HGTP_anticodon"/>
    <property type="match status" value="1"/>
</dbReference>
<dbReference type="EC" id="6.1.1.21" evidence="10"/>
<dbReference type="InterPro" id="IPR015807">
    <property type="entry name" value="His-tRNA-ligase"/>
</dbReference>
<dbReference type="InterPro" id="IPR004154">
    <property type="entry name" value="Anticodon-bd"/>
</dbReference>
<dbReference type="InterPro" id="IPR006195">
    <property type="entry name" value="aa-tRNA-synth_II"/>
</dbReference>
<comment type="caution">
    <text evidence="12">The sequence shown here is derived from an EMBL/GenBank/DDBJ whole genome shotgun (WGS) entry which is preliminary data.</text>
</comment>
<sequence>MAKKQKTFRPKARVPRGFRDRLGAEIVAEREMLARISAVYESHGFDPLETPAFEFTDALGKFLPDVDRPNQGVFSIQDDDQQWMSLRYDLTAPLARYVAENYDGLPKPFRRYQVGPVWRNEKPGPGRFRQFTQCDADTVGAPAPYADAEMCAMFCDVIEAAGIQKGDYFVRISNRKIVDGLFEKIGLDGDESAEMRMTVMRSMDKFDRLGDQGVSLLLGKGRKDDSGDFTDGANLDPANIEAVLSFLNSGQADDPLGAIAQILGDTKSGEAGLDELTGIKNAIPDFDSRSIIFDCSVIRGLEYYTGPVFEAELTSTIEDAKGRPVQIGSVGGGGRYDGLVKRFKGVEVPAVGFSVGVSRLLAALELQQGAKANPAGPVIVLALEKDQMASYQTMAAELRIAGIRSEVYLGGSNFAKQLKYADKRTAPVAIIQGEDERQKNEITIKDLVLGSELSKKIEDNTEWREEQPAQFSVPRANLVEAVKSTLARRR</sequence>
<evidence type="ECO:0000256" key="6">
    <source>
        <dbReference type="ARBA" id="ARBA00022840"/>
    </source>
</evidence>
<dbReference type="InterPro" id="IPR033656">
    <property type="entry name" value="HisRS_anticodon"/>
</dbReference>
<dbReference type="NCBIfam" id="TIGR00442">
    <property type="entry name" value="hisS"/>
    <property type="match status" value="1"/>
</dbReference>
<evidence type="ECO:0000259" key="11">
    <source>
        <dbReference type="PROSITE" id="PS50862"/>
    </source>
</evidence>
<evidence type="ECO:0000256" key="9">
    <source>
        <dbReference type="ARBA" id="ARBA00047639"/>
    </source>
</evidence>
<evidence type="ECO:0000256" key="7">
    <source>
        <dbReference type="ARBA" id="ARBA00022917"/>
    </source>
</evidence>
<name>A0ABV3Z6S8_9PROT</name>
<evidence type="ECO:0000313" key="12">
    <source>
        <dbReference type="EMBL" id="MEX6633136.1"/>
    </source>
</evidence>
<evidence type="ECO:0000313" key="13">
    <source>
        <dbReference type="Proteomes" id="UP001560685"/>
    </source>
</evidence>
<dbReference type="EMBL" id="JBEHZE010000001">
    <property type="protein sequence ID" value="MEX6633136.1"/>
    <property type="molecule type" value="Genomic_DNA"/>
</dbReference>
<evidence type="ECO:0000256" key="5">
    <source>
        <dbReference type="ARBA" id="ARBA00022741"/>
    </source>
</evidence>
<dbReference type="InterPro" id="IPR036621">
    <property type="entry name" value="Anticodon-bd_dom_sf"/>
</dbReference>
<gene>
    <name evidence="10 12" type="primary">hisS</name>
    <name evidence="12" type="ORF">ABFZ84_06190</name>
</gene>
<dbReference type="SUPFAM" id="SSF55681">
    <property type="entry name" value="Class II aaRS and biotin synthetases"/>
    <property type="match status" value="1"/>
</dbReference>
<keyword evidence="5 10" id="KW-0547">Nucleotide-binding</keyword>
<dbReference type="Gene3D" id="3.30.930.10">
    <property type="entry name" value="Bira Bifunctional Protein, Domain 2"/>
    <property type="match status" value="1"/>
</dbReference>
<evidence type="ECO:0000256" key="1">
    <source>
        <dbReference type="ARBA" id="ARBA00008226"/>
    </source>
</evidence>
<evidence type="ECO:0000256" key="3">
    <source>
        <dbReference type="ARBA" id="ARBA00022490"/>
    </source>
</evidence>
<evidence type="ECO:0000256" key="2">
    <source>
        <dbReference type="ARBA" id="ARBA00011738"/>
    </source>
</evidence>
<comment type="subcellular location">
    <subcellularLocation>
        <location evidence="10">Cytoplasm</location>
    </subcellularLocation>
</comment>
<dbReference type="InterPro" id="IPR004516">
    <property type="entry name" value="HisRS/HisZ"/>
</dbReference>
<dbReference type="InterPro" id="IPR041715">
    <property type="entry name" value="HisRS-like_core"/>
</dbReference>
<comment type="catalytic activity">
    <reaction evidence="9 10">
        <text>tRNA(His) + L-histidine + ATP = L-histidyl-tRNA(His) + AMP + diphosphate + H(+)</text>
        <dbReference type="Rhea" id="RHEA:17313"/>
        <dbReference type="Rhea" id="RHEA-COMP:9665"/>
        <dbReference type="Rhea" id="RHEA-COMP:9689"/>
        <dbReference type="ChEBI" id="CHEBI:15378"/>
        <dbReference type="ChEBI" id="CHEBI:30616"/>
        <dbReference type="ChEBI" id="CHEBI:33019"/>
        <dbReference type="ChEBI" id="CHEBI:57595"/>
        <dbReference type="ChEBI" id="CHEBI:78442"/>
        <dbReference type="ChEBI" id="CHEBI:78527"/>
        <dbReference type="ChEBI" id="CHEBI:456215"/>
        <dbReference type="EC" id="6.1.1.21"/>
    </reaction>
</comment>
<dbReference type="HAMAP" id="MF_00127">
    <property type="entry name" value="His_tRNA_synth"/>
    <property type="match status" value="1"/>
</dbReference>
<proteinExistence type="inferred from homology"/>
<dbReference type="CDD" id="cd00773">
    <property type="entry name" value="HisRS-like_core"/>
    <property type="match status" value="1"/>
</dbReference>
<dbReference type="PROSITE" id="PS50862">
    <property type="entry name" value="AA_TRNA_LIGASE_II"/>
    <property type="match status" value="1"/>
</dbReference>
<evidence type="ECO:0000256" key="8">
    <source>
        <dbReference type="ARBA" id="ARBA00023146"/>
    </source>
</evidence>
<evidence type="ECO:0000256" key="4">
    <source>
        <dbReference type="ARBA" id="ARBA00022598"/>
    </source>
</evidence>
<comment type="subunit">
    <text evidence="2 10">Homodimer.</text>
</comment>
<dbReference type="PANTHER" id="PTHR11476">
    <property type="entry name" value="HISTIDYL-TRNA SYNTHETASE"/>
    <property type="match status" value="1"/>
</dbReference>
<reference evidence="12 13" key="1">
    <citation type="submission" date="2024-05" db="EMBL/GenBank/DDBJ databases">
        <title>Three bacterial strains, DH-69, EH-24, and ECK-19 isolated from coastal sediments.</title>
        <authorList>
            <person name="Ye Y.-Q."/>
            <person name="Du Z.-J."/>
        </authorList>
    </citation>
    <scope>NUCLEOTIDE SEQUENCE [LARGE SCALE GENOMIC DNA]</scope>
    <source>
        <strain evidence="12 13">ECK-19</strain>
    </source>
</reference>
<dbReference type="InterPro" id="IPR045864">
    <property type="entry name" value="aa-tRNA-synth_II/BPL/LPL"/>
</dbReference>
<dbReference type="Pfam" id="PF13393">
    <property type="entry name" value="tRNA-synt_His"/>
    <property type="match status" value="1"/>
</dbReference>
<keyword evidence="6 10" id="KW-0067">ATP-binding</keyword>
<evidence type="ECO:0000256" key="10">
    <source>
        <dbReference type="HAMAP-Rule" id="MF_00127"/>
    </source>
</evidence>
<dbReference type="SUPFAM" id="SSF52954">
    <property type="entry name" value="Class II aaRS ABD-related"/>
    <property type="match status" value="1"/>
</dbReference>
<keyword evidence="3 10" id="KW-0963">Cytoplasm</keyword>
<comment type="similarity">
    <text evidence="1 10">Belongs to the class-II aminoacyl-tRNA synthetase family.</text>
</comment>
<keyword evidence="7 10" id="KW-0648">Protein biosynthesis</keyword>
<keyword evidence="13" id="KW-1185">Reference proteome</keyword>
<dbReference type="GO" id="GO:0004821">
    <property type="term" value="F:histidine-tRNA ligase activity"/>
    <property type="evidence" value="ECO:0007669"/>
    <property type="project" value="UniProtKB-EC"/>
</dbReference>
<dbReference type="Gene3D" id="3.40.50.800">
    <property type="entry name" value="Anticodon-binding domain"/>
    <property type="match status" value="1"/>
</dbReference>